<organism evidence="6 7">
    <name type="scientific">Roseburia inulinivorans</name>
    <dbReference type="NCBI Taxonomy" id="360807"/>
    <lineage>
        <taxon>Bacteria</taxon>
        <taxon>Bacillati</taxon>
        <taxon>Bacillota</taxon>
        <taxon>Clostridia</taxon>
        <taxon>Lachnospirales</taxon>
        <taxon>Lachnospiraceae</taxon>
        <taxon>Roseburia</taxon>
    </lineage>
</organism>
<dbReference type="PROSITE" id="PS00675">
    <property type="entry name" value="SIGMA54_INTERACT_1"/>
    <property type="match status" value="1"/>
</dbReference>
<evidence type="ECO:0000256" key="4">
    <source>
        <dbReference type="SAM" id="Coils"/>
    </source>
</evidence>
<evidence type="ECO:0000259" key="5">
    <source>
        <dbReference type="Pfam" id="PF13476"/>
    </source>
</evidence>
<evidence type="ECO:0000313" key="6">
    <source>
        <dbReference type="EMBL" id="CUN72145.1"/>
    </source>
</evidence>
<dbReference type="SUPFAM" id="SSF52540">
    <property type="entry name" value="P-loop containing nucleoside triphosphate hydrolases"/>
    <property type="match status" value="1"/>
</dbReference>
<accession>A0A173ZAC7</accession>
<feature type="coiled-coil region" evidence="4">
    <location>
        <begin position="333"/>
        <end position="434"/>
    </location>
</feature>
<feature type="coiled-coil region" evidence="4">
    <location>
        <begin position="235"/>
        <end position="302"/>
    </location>
</feature>
<feature type="domain" description="Rad50/SbcC-type AAA" evidence="5">
    <location>
        <begin position="5"/>
        <end position="297"/>
    </location>
</feature>
<proteinExistence type="inferred from homology"/>
<evidence type="ECO:0000256" key="2">
    <source>
        <dbReference type="ARBA" id="ARBA00011322"/>
    </source>
</evidence>
<sequence>MKPLKLTMSAFGSYAGKNVIDFTGQQQGIFLITGDTGAGKTTIFDAITYALYNQTSGGERNGNMMRSQYAQPETETYVELEFLYRGQTYRVRRNPDYKITKTLKNGKIREQKVPHSVELTLPDGTVFPEKKNATDAKIIEILGLTADQFSQIVMIAQGDFLKLLYTKSDERKMIFSKLFRTDIYWKIQENLRRKSMEMDERIQENDRAFEQEKSRIILLPESEEIPLDELVERLRERLKDALKEQNLRRANVEELNKKITKYEEINKLFVSLEKIRQNGKELEARQAESKERRQQIENARKADKVLVAEQQNLRQQQEVEQSAQAIAKMTETLANDQEMFETLKTQQQEAEAKQKREAADIQKKMLALEQSFPSYEALQNARSEEQQAKKVWEDLGKISEESFHKKKAGIAALKEQQKRQEQVVEQTKKNWEQTSLSASESAKHYEHMYEAFLKEQAGILAENLSAGCPCPVCGSTVHPDPAKLSDHAVTELEVEQAKKTRAAAEEKRDLAYAAFEAEKTEKQKLAQAVEKEEADFVLAQTIAKQQRKEAEQNYVSLQKIAEQIREKLVYPSLAEAKKQYAAMQKALEAAEQEIAKKRQKVSELAEAMNTLKGQKLAEEENQKTAKKLAVKTEKEYAKLLEKSGFVSEETYHLAILPERGRSKLEREEKEYESQCLRQQSEQKLLEKQVSGKTYTDTTELNERLKVEKQALKEAEKTYMELHTAYENDRSVLQNCAVYLEKGKKLESEDQVIKSLSKTANGRLSGSAKIDFETYIQRQYFKQIIHEANKRLLTMSNHQFILKLKEEANTGRKTNEGLDLSVYSLVTDSERDVKTLSGGESFLAALAMALGLSDIVERSAGAIHPDMMFIDEGFGSLDAQSRQQAIEVLAELAGDSRMVGIISHVTELKEQIDRQLVVSRTDKGSRAVWTE</sequence>
<keyword evidence="4" id="KW-0175">Coiled coil</keyword>
<evidence type="ECO:0000256" key="3">
    <source>
        <dbReference type="ARBA" id="ARBA00013368"/>
    </source>
</evidence>
<dbReference type="GO" id="GO:0006302">
    <property type="term" value="P:double-strand break repair"/>
    <property type="evidence" value="ECO:0007669"/>
    <property type="project" value="InterPro"/>
</dbReference>
<comment type="similarity">
    <text evidence="1">Belongs to the SMC family. SbcC subfamily.</text>
</comment>
<feature type="coiled-coil region" evidence="4">
    <location>
        <begin position="661"/>
        <end position="724"/>
    </location>
</feature>
<reference evidence="6 7" key="1">
    <citation type="submission" date="2015-09" db="EMBL/GenBank/DDBJ databases">
        <authorList>
            <consortium name="Pathogen Informatics"/>
        </authorList>
    </citation>
    <scope>NUCLEOTIDE SEQUENCE [LARGE SCALE GENOMIC DNA]</scope>
    <source>
        <strain evidence="6 7">2789STDY5608835</strain>
    </source>
</reference>
<dbReference type="PANTHER" id="PTHR32114:SF2">
    <property type="entry name" value="ABC TRANSPORTER ABCH.3"/>
    <property type="match status" value="1"/>
</dbReference>
<comment type="subunit">
    <text evidence="2">Heterodimer of SbcC and SbcD.</text>
</comment>
<protein>
    <recommendedName>
        <fullName evidence="3">Nuclease SbcCD subunit C</fullName>
    </recommendedName>
</protein>
<dbReference type="EMBL" id="CYYR01000006">
    <property type="protein sequence ID" value="CUN72145.1"/>
    <property type="molecule type" value="Genomic_DNA"/>
</dbReference>
<dbReference type="RefSeq" id="WP_055301730.1">
    <property type="nucleotide sequence ID" value="NZ_CYYR01000006.1"/>
</dbReference>
<dbReference type="AlphaFoldDB" id="A0A173ZAC7"/>
<dbReference type="InterPro" id="IPR038729">
    <property type="entry name" value="Rad50/SbcC_AAA"/>
</dbReference>
<gene>
    <name evidence="6" type="primary">sbcC</name>
    <name evidence="6" type="ORF">ERS852392_01188</name>
</gene>
<evidence type="ECO:0000313" key="7">
    <source>
        <dbReference type="Proteomes" id="UP000095395"/>
    </source>
</evidence>
<dbReference type="GO" id="GO:0016887">
    <property type="term" value="F:ATP hydrolysis activity"/>
    <property type="evidence" value="ECO:0007669"/>
    <property type="project" value="InterPro"/>
</dbReference>
<dbReference type="InterPro" id="IPR025662">
    <property type="entry name" value="Sigma_54_int_dom_ATP-bd_1"/>
</dbReference>
<dbReference type="PANTHER" id="PTHR32114">
    <property type="entry name" value="ABC TRANSPORTER ABCH.3"/>
    <property type="match status" value="1"/>
</dbReference>
<dbReference type="Gene3D" id="3.40.50.300">
    <property type="entry name" value="P-loop containing nucleotide triphosphate hydrolases"/>
    <property type="match status" value="2"/>
</dbReference>
<dbReference type="Pfam" id="PF13476">
    <property type="entry name" value="AAA_23"/>
    <property type="match status" value="1"/>
</dbReference>
<dbReference type="InterPro" id="IPR027417">
    <property type="entry name" value="P-loop_NTPase"/>
</dbReference>
<feature type="coiled-coil region" evidence="4">
    <location>
        <begin position="487"/>
        <end position="614"/>
    </location>
</feature>
<name>A0A173ZAC7_9FIRM</name>
<dbReference type="Pfam" id="PF13558">
    <property type="entry name" value="SbcC_Walker_B"/>
    <property type="match status" value="1"/>
</dbReference>
<evidence type="ECO:0000256" key="1">
    <source>
        <dbReference type="ARBA" id="ARBA00006930"/>
    </source>
</evidence>
<dbReference type="Proteomes" id="UP000095395">
    <property type="component" value="Unassembled WGS sequence"/>
</dbReference>